<dbReference type="SMART" id="SM00028">
    <property type="entry name" value="TPR"/>
    <property type="match status" value="7"/>
</dbReference>
<sequence>MKFVCVLLGLTFACFYAFPQESIDLLIINKKFEKAIGEIDRLVTEKPEASLYFKKGLVLCSTQKFREAVQAFSVALKTESENPDFLVEMADALTALGNYHDATPHLEKAVRLAPNNQLIGGKLGKNYIQLEKFQKAYILFENICAKDSGNTYWNKQFAYCAHQIGKTNLAISLYEKSIALNPRDYASYFNLITLFQQKEQFGKAMQTVNLGLESFPGDVRLFLQKANQFFRNKQYDDARKYYENYFFADGDSLYKVLLNYGISLYFSGNEQNAIKMLDLCTGQVANDPFALFYLSLCYKKQARYHEAESYMNASIESATPSFLPDMYHHLGQIYGQQRKFEESIGALKKANELDSENHEVLFEIATTYEEFNSNKTLALNYYNLYLKEAGESAKNVNYALDRMKKIKEDLFFEE</sequence>
<dbReference type="Gene3D" id="1.25.40.10">
    <property type="entry name" value="Tetratricopeptide repeat domain"/>
    <property type="match status" value="2"/>
</dbReference>
<dbReference type="InterPro" id="IPR011990">
    <property type="entry name" value="TPR-like_helical_dom_sf"/>
</dbReference>
<proteinExistence type="predicted"/>
<organism evidence="3 4">
    <name type="scientific">Mariniphaga anaerophila</name>
    <dbReference type="NCBI Taxonomy" id="1484053"/>
    <lineage>
        <taxon>Bacteria</taxon>
        <taxon>Pseudomonadati</taxon>
        <taxon>Bacteroidota</taxon>
        <taxon>Bacteroidia</taxon>
        <taxon>Marinilabiliales</taxon>
        <taxon>Prolixibacteraceae</taxon>
        <taxon>Mariniphaga</taxon>
    </lineage>
</organism>
<dbReference type="Pfam" id="PF12895">
    <property type="entry name" value="ANAPC3"/>
    <property type="match status" value="1"/>
</dbReference>
<dbReference type="PANTHER" id="PTHR12558:SF13">
    <property type="entry name" value="CELL DIVISION CYCLE PROTEIN 27 HOMOLOG"/>
    <property type="match status" value="1"/>
</dbReference>
<dbReference type="PANTHER" id="PTHR12558">
    <property type="entry name" value="CELL DIVISION CYCLE 16,23,27"/>
    <property type="match status" value="1"/>
</dbReference>
<gene>
    <name evidence="3" type="ORF">SAMN05444274_101225</name>
</gene>
<reference evidence="3 4" key="1">
    <citation type="submission" date="2016-11" db="EMBL/GenBank/DDBJ databases">
        <authorList>
            <person name="Jaros S."/>
            <person name="Januszkiewicz K."/>
            <person name="Wedrychowicz H."/>
        </authorList>
    </citation>
    <scope>NUCLEOTIDE SEQUENCE [LARGE SCALE GENOMIC DNA]</scope>
    <source>
        <strain evidence="3 4">DSM 26910</strain>
    </source>
</reference>
<dbReference type="AlphaFoldDB" id="A0A1M4T177"/>
<dbReference type="STRING" id="1484053.SAMN05444274_101225"/>
<keyword evidence="2" id="KW-0732">Signal</keyword>
<feature type="signal peptide" evidence="2">
    <location>
        <begin position="1"/>
        <end position="19"/>
    </location>
</feature>
<dbReference type="SUPFAM" id="SSF48452">
    <property type="entry name" value="TPR-like"/>
    <property type="match status" value="1"/>
</dbReference>
<keyword evidence="1" id="KW-0802">TPR repeat</keyword>
<evidence type="ECO:0000256" key="2">
    <source>
        <dbReference type="SAM" id="SignalP"/>
    </source>
</evidence>
<dbReference type="RefSeq" id="WP_072998158.1">
    <property type="nucleotide sequence ID" value="NZ_FQUM01000001.1"/>
</dbReference>
<dbReference type="Pfam" id="PF13181">
    <property type="entry name" value="TPR_8"/>
    <property type="match status" value="2"/>
</dbReference>
<accession>A0A1M4T177</accession>
<evidence type="ECO:0000313" key="3">
    <source>
        <dbReference type="EMBL" id="SHE38236.1"/>
    </source>
</evidence>
<feature type="chain" id="PRO_5012454424" evidence="2">
    <location>
        <begin position="20"/>
        <end position="414"/>
    </location>
</feature>
<dbReference type="InterPro" id="IPR019734">
    <property type="entry name" value="TPR_rpt"/>
</dbReference>
<evidence type="ECO:0000256" key="1">
    <source>
        <dbReference type="PROSITE-ProRule" id="PRU00339"/>
    </source>
</evidence>
<feature type="repeat" description="TPR" evidence="1">
    <location>
        <begin position="83"/>
        <end position="116"/>
    </location>
</feature>
<dbReference type="OrthoDB" id="638548at2"/>
<dbReference type="Proteomes" id="UP000184164">
    <property type="component" value="Unassembled WGS sequence"/>
</dbReference>
<dbReference type="EMBL" id="FQUM01000001">
    <property type="protein sequence ID" value="SHE38236.1"/>
    <property type="molecule type" value="Genomic_DNA"/>
</dbReference>
<feature type="repeat" description="TPR" evidence="1">
    <location>
        <begin position="49"/>
        <end position="82"/>
    </location>
</feature>
<protein>
    <submittedName>
        <fullName evidence="3">Tetratricopeptide repeat-containing protein</fullName>
    </submittedName>
</protein>
<feature type="repeat" description="TPR" evidence="1">
    <location>
        <begin position="324"/>
        <end position="357"/>
    </location>
</feature>
<dbReference type="PROSITE" id="PS50005">
    <property type="entry name" value="TPR"/>
    <property type="match status" value="3"/>
</dbReference>
<evidence type="ECO:0000313" key="4">
    <source>
        <dbReference type="Proteomes" id="UP000184164"/>
    </source>
</evidence>
<name>A0A1M4T177_9BACT</name>
<keyword evidence="4" id="KW-1185">Reference proteome</keyword>